<keyword evidence="3" id="KW-1003">Cell membrane</keyword>
<keyword evidence="6 7" id="KW-0472">Membrane</keyword>
<comment type="caution">
    <text evidence="8">The sequence shown here is derived from an EMBL/GenBank/DDBJ whole genome shotgun (WGS) entry which is preliminary data.</text>
</comment>
<protein>
    <submittedName>
        <fullName evidence="8">Membrane protein YeaQ/YmgE (Transglycosylase-associated protein family)</fullName>
    </submittedName>
</protein>
<dbReference type="InterPro" id="IPR007341">
    <property type="entry name" value="Transgly_assoc"/>
</dbReference>
<dbReference type="Proteomes" id="UP001255185">
    <property type="component" value="Unassembled WGS sequence"/>
</dbReference>
<dbReference type="Pfam" id="PF04226">
    <property type="entry name" value="Transgly_assoc"/>
    <property type="match status" value="1"/>
</dbReference>
<evidence type="ECO:0000256" key="3">
    <source>
        <dbReference type="ARBA" id="ARBA00022475"/>
    </source>
</evidence>
<evidence type="ECO:0000256" key="1">
    <source>
        <dbReference type="ARBA" id="ARBA00004651"/>
    </source>
</evidence>
<dbReference type="PANTHER" id="PTHR33884">
    <property type="entry name" value="UPF0410 PROTEIN YMGE"/>
    <property type="match status" value="1"/>
</dbReference>
<accession>A0ABU1TMY7</accession>
<proteinExistence type="inferred from homology"/>
<feature type="transmembrane region" description="Helical" evidence="7">
    <location>
        <begin position="56"/>
        <end position="77"/>
    </location>
</feature>
<dbReference type="EMBL" id="JAVDVI010000004">
    <property type="protein sequence ID" value="MDR6967339.1"/>
    <property type="molecule type" value="Genomic_DNA"/>
</dbReference>
<evidence type="ECO:0000256" key="2">
    <source>
        <dbReference type="ARBA" id="ARBA00011006"/>
    </source>
</evidence>
<dbReference type="RefSeq" id="WP_310025427.1">
    <property type="nucleotide sequence ID" value="NZ_JAVDVI010000004.1"/>
</dbReference>
<comment type="similarity">
    <text evidence="2">Belongs to the UPF0410 family.</text>
</comment>
<name>A0ABU1TMY7_9FLAO</name>
<keyword evidence="4 7" id="KW-0812">Transmembrane</keyword>
<evidence type="ECO:0000256" key="4">
    <source>
        <dbReference type="ARBA" id="ARBA00022692"/>
    </source>
</evidence>
<keyword evidence="5 7" id="KW-1133">Transmembrane helix</keyword>
<evidence type="ECO:0000256" key="5">
    <source>
        <dbReference type="ARBA" id="ARBA00022989"/>
    </source>
</evidence>
<organism evidence="8 9">
    <name type="scientific">Flavobacterium arsenatis</name>
    <dbReference type="NCBI Taxonomy" id="1484332"/>
    <lineage>
        <taxon>Bacteria</taxon>
        <taxon>Pseudomonadati</taxon>
        <taxon>Bacteroidota</taxon>
        <taxon>Flavobacteriia</taxon>
        <taxon>Flavobacteriales</taxon>
        <taxon>Flavobacteriaceae</taxon>
        <taxon>Flavobacterium</taxon>
    </lineage>
</organism>
<gene>
    <name evidence="8" type="ORF">J2X31_001346</name>
</gene>
<evidence type="ECO:0000313" key="8">
    <source>
        <dbReference type="EMBL" id="MDR6967339.1"/>
    </source>
</evidence>
<evidence type="ECO:0000256" key="6">
    <source>
        <dbReference type="ARBA" id="ARBA00023136"/>
    </source>
</evidence>
<feature type="transmembrane region" description="Helical" evidence="7">
    <location>
        <begin position="28"/>
        <end position="49"/>
    </location>
</feature>
<reference evidence="8 9" key="1">
    <citation type="submission" date="2023-07" db="EMBL/GenBank/DDBJ databases">
        <title>Sorghum-associated microbial communities from plants grown in Nebraska, USA.</title>
        <authorList>
            <person name="Schachtman D."/>
        </authorList>
    </citation>
    <scope>NUCLEOTIDE SEQUENCE [LARGE SCALE GENOMIC DNA]</scope>
    <source>
        <strain evidence="8 9">3773</strain>
    </source>
</reference>
<evidence type="ECO:0000313" key="9">
    <source>
        <dbReference type="Proteomes" id="UP001255185"/>
    </source>
</evidence>
<sequence length="80" mass="8115">MEFIWFLLIGAAAGWLAGQLFKGSGFGLLGNIVVGILGGIAGGWLAGILGIHFGGLIGQLLVAAGGAIVLLWIVSLIKKK</sequence>
<comment type="subcellular location">
    <subcellularLocation>
        <location evidence="1">Cell membrane</location>
        <topology evidence="1">Multi-pass membrane protein</topology>
    </subcellularLocation>
</comment>
<evidence type="ECO:0000256" key="7">
    <source>
        <dbReference type="SAM" id="Phobius"/>
    </source>
</evidence>
<keyword evidence="9" id="KW-1185">Reference proteome</keyword>
<dbReference type="PANTHER" id="PTHR33884:SF3">
    <property type="entry name" value="UPF0410 PROTEIN YMGE"/>
    <property type="match status" value="1"/>
</dbReference>